<dbReference type="PROSITE" id="PS00039">
    <property type="entry name" value="DEAD_ATP_HELICASE"/>
    <property type="match status" value="1"/>
</dbReference>
<dbReference type="PROSITE" id="PS51192">
    <property type="entry name" value="HELICASE_ATP_BIND_1"/>
    <property type="match status" value="1"/>
</dbReference>
<dbReference type="InterPro" id="IPR001650">
    <property type="entry name" value="Helicase_C-like"/>
</dbReference>
<dbReference type="SMART" id="SM00487">
    <property type="entry name" value="DEXDc"/>
    <property type="match status" value="1"/>
</dbReference>
<dbReference type="Proteomes" id="UP000276776">
    <property type="component" value="Unassembled WGS sequence"/>
</dbReference>
<evidence type="ECO:0000256" key="4">
    <source>
        <dbReference type="ARBA" id="ARBA00022806"/>
    </source>
</evidence>
<gene>
    <name evidence="9" type="ORF">TCLT_LOCUS9391</name>
</gene>
<dbReference type="InterPro" id="IPR027417">
    <property type="entry name" value="P-loop_NTPase"/>
</dbReference>
<dbReference type="SMART" id="SM00490">
    <property type="entry name" value="HELICc"/>
    <property type="match status" value="1"/>
</dbReference>
<protein>
    <recommendedName>
        <fullName evidence="1">RNA helicase</fullName>
        <ecNumber evidence="1">3.6.4.13</ecNumber>
    </recommendedName>
</protein>
<keyword evidence="3" id="KW-0378">Hydrolase</keyword>
<dbReference type="Gene3D" id="3.40.50.300">
    <property type="entry name" value="P-loop containing nucleotide triphosphate hydrolases"/>
    <property type="match status" value="2"/>
</dbReference>
<dbReference type="SUPFAM" id="SSF52540">
    <property type="entry name" value="P-loop containing nucleoside triphosphate hydrolases"/>
    <property type="match status" value="1"/>
</dbReference>
<dbReference type="GO" id="GO:0016787">
    <property type="term" value="F:hydrolase activity"/>
    <property type="evidence" value="ECO:0007669"/>
    <property type="project" value="UniProtKB-KW"/>
</dbReference>
<dbReference type="EC" id="3.6.4.13" evidence="1"/>
<evidence type="ECO:0000256" key="5">
    <source>
        <dbReference type="ARBA" id="ARBA00022840"/>
    </source>
</evidence>
<sequence length="1033" mass="116852">MSYGYGRGQGFSQQNDDDSIFDIGLKGIDLRVDLNLMCYQKDFQTNNDDRNHSRSSSANFFTNRRSNFSRPTAEDKYFEDCNDRNFTKPGRGSGFDSGNSSGWTEIDRNSSEFFSDCRQRRGRFPSGHDHRDFSSASGVENGKTSDGFYGSNNVNNCRGAVFGLKTGELRGKGFFGASNSTLHGRKENKFSSRCDNSWEFSSGSYHDDNYRDKISDCRTDEFQKRRFDPSNALRNRRTNNRFPSKYHSDSFSVHDSRNDTDWQDSGGFSRSVRTDHNAFDWRRDTSDHSPKFNSEKFGDGSSEVFPNHEEGTGFSSRRGKSCDFSNQRNNSLGFGRRNFDFGSDRHIGCDSFDRENSNNMNTSDNVQGDRWRSGFSSNFKGQNDFNSEEFSGGIRRDEYRPNRGEMKSFRGYSRYREDFRNNQARQCSRDYDGRSKREAFGVRDGSQRFESHIPIDRSIEEMCNEDVENAKYECIVMLQEFFQIRDLDQEITVSGVPPSQKEMVLMDWRNADFRDLLLRNIIEKSCFTSPRRIQATVVPLIQNGWDIVGHAETGSGKTAAFVLPIINYIMTNGEPADSRCAPIALVLGPTRELVSQLYNQTRKFAYGTGVTVAKAYGQYRIMNNIMELERGCNILFSTMGRLRDFIVHEQIKLHNIKFFVLDEADRMLSENSFHSDIMSLVHSRGFPSIGERQTLLFSATFSDEVQQLAKEILKKSHAFVSNGKVTAANPLVEQNFVEVTSENRLDKLLQLLDEDKAVNDEISRTLVFVQQKQMADIMALNLVQKGVLASSISGARIQKQREEALSDFRRGSIRVLVATDVCARGIDVSDLEHVINYDLPKNRVTYVHRIGRTGRLHRGKATTFIDVQKPNVSLIADIVQVVREVGQIPPDFLLDIVNAPHRFGSVVSNSFSAFPNANGSNFDLDFGSSAMKFPWENDADSGNNNNFGDEVTTNEVNDSITMDNDAVVNNFITGNSGAISSDSIAQPDNINLESQEDCSVEIEKKSGELLIIKPGRLTTSNSTKQIREIGICD</sequence>
<dbReference type="GO" id="GO:0043186">
    <property type="term" value="C:P granule"/>
    <property type="evidence" value="ECO:0007669"/>
    <property type="project" value="UniProtKB-ARBA"/>
</dbReference>
<dbReference type="PANTHER" id="PTHR47958">
    <property type="entry name" value="ATP-DEPENDENT RNA HELICASE DBP3"/>
    <property type="match status" value="1"/>
</dbReference>
<dbReference type="GO" id="GO:0005524">
    <property type="term" value="F:ATP binding"/>
    <property type="evidence" value="ECO:0007669"/>
    <property type="project" value="UniProtKB-KW"/>
</dbReference>
<feature type="region of interest" description="Disordered" evidence="6">
    <location>
        <begin position="282"/>
        <end position="322"/>
    </location>
</feature>
<evidence type="ECO:0000313" key="9">
    <source>
        <dbReference type="EMBL" id="VDN07021.1"/>
    </source>
</evidence>
<organism evidence="11">
    <name type="scientific">Thelazia callipaeda</name>
    <name type="common">Oriental eyeworm</name>
    <name type="synonym">Parasitic nematode</name>
    <dbReference type="NCBI Taxonomy" id="103827"/>
    <lineage>
        <taxon>Eukaryota</taxon>
        <taxon>Metazoa</taxon>
        <taxon>Ecdysozoa</taxon>
        <taxon>Nematoda</taxon>
        <taxon>Chromadorea</taxon>
        <taxon>Rhabditida</taxon>
        <taxon>Spirurina</taxon>
        <taxon>Spiruromorpha</taxon>
        <taxon>Thelazioidea</taxon>
        <taxon>Thelaziidae</taxon>
        <taxon>Thelazia</taxon>
    </lineage>
</organism>
<evidence type="ECO:0000256" key="1">
    <source>
        <dbReference type="ARBA" id="ARBA00012552"/>
    </source>
</evidence>
<evidence type="ECO:0000256" key="2">
    <source>
        <dbReference type="ARBA" id="ARBA00022741"/>
    </source>
</evidence>
<feature type="region of interest" description="Disordered" evidence="6">
    <location>
        <begin position="45"/>
        <end position="66"/>
    </location>
</feature>
<dbReference type="Pfam" id="PF00270">
    <property type="entry name" value="DEAD"/>
    <property type="match status" value="1"/>
</dbReference>
<dbReference type="GO" id="GO:0003724">
    <property type="term" value="F:RNA helicase activity"/>
    <property type="evidence" value="ECO:0007669"/>
    <property type="project" value="UniProtKB-EC"/>
</dbReference>
<evidence type="ECO:0000313" key="10">
    <source>
        <dbReference type="Proteomes" id="UP000276776"/>
    </source>
</evidence>
<dbReference type="AlphaFoldDB" id="A0A0N5D8H0"/>
<dbReference type="InterPro" id="IPR014001">
    <property type="entry name" value="Helicase_ATP-bd"/>
</dbReference>
<feature type="domain" description="Helicase C-terminal" evidence="8">
    <location>
        <begin position="744"/>
        <end position="897"/>
    </location>
</feature>
<keyword evidence="4" id="KW-0347">Helicase</keyword>
<dbReference type="InterPro" id="IPR000629">
    <property type="entry name" value="RNA-helicase_DEAD-box_CS"/>
</dbReference>
<dbReference type="Pfam" id="PF00271">
    <property type="entry name" value="Helicase_C"/>
    <property type="match status" value="1"/>
</dbReference>
<feature type="region of interest" description="Disordered" evidence="6">
    <location>
        <begin position="228"/>
        <end position="258"/>
    </location>
</feature>
<dbReference type="InterPro" id="IPR011545">
    <property type="entry name" value="DEAD/DEAH_box_helicase_dom"/>
</dbReference>
<feature type="compositionally biased region" description="Basic and acidic residues" evidence="6">
    <location>
        <begin position="246"/>
        <end position="258"/>
    </location>
</feature>
<feature type="compositionally biased region" description="Basic and acidic residues" evidence="6">
    <location>
        <begin position="282"/>
        <end position="298"/>
    </location>
</feature>
<evidence type="ECO:0000259" key="7">
    <source>
        <dbReference type="PROSITE" id="PS51192"/>
    </source>
</evidence>
<keyword evidence="5" id="KW-0067">ATP-binding</keyword>
<keyword evidence="2" id="KW-0547">Nucleotide-binding</keyword>
<reference evidence="11" key="1">
    <citation type="submission" date="2017-02" db="UniProtKB">
        <authorList>
            <consortium name="WormBaseParasite"/>
        </authorList>
    </citation>
    <scope>IDENTIFICATION</scope>
</reference>
<name>A0A0N5D8H0_THECL</name>
<evidence type="ECO:0000256" key="3">
    <source>
        <dbReference type="ARBA" id="ARBA00022801"/>
    </source>
</evidence>
<dbReference type="OrthoDB" id="196131at2759"/>
<dbReference type="WBParaSite" id="TCLT_0000940201-mRNA-1">
    <property type="protein sequence ID" value="TCLT_0000940201-mRNA-1"/>
    <property type="gene ID" value="TCLT_0000940201"/>
</dbReference>
<keyword evidence="10" id="KW-1185">Reference proteome</keyword>
<proteinExistence type="predicted"/>
<reference evidence="9 10" key="2">
    <citation type="submission" date="2018-11" db="EMBL/GenBank/DDBJ databases">
        <authorList>
            <consortium name="Pathogen Informatics"/>
        </authorList>
    </citation>
    <scope>NUCLEOTIDE SEQUENCE [LARGE SCALE GENOMIC DNA]</scope>
</reference>
<dbReference type="STRING" id="103827.A0A0N5D8H0"/>
<evidence type="ECO:0000256" key="6">
    <source>
        <dbReference type="SAM" id="MobiDB-lite"/>
    </source>
</evidence>
<accession>A0A0N5D8H0</accession>
<dbReference type="CDD" id="cd18787">
    <property type="entry name" value="SF2_C_DEAD"/>
    <property type="match status" value="1"/>
</dbReference>
<evidence type="ECO:0000313" key="11">
    <source>
        <dbReference type="WBParaSite" id="TCLT_0000940201-mRNA-1"/>
    </source>
</evidence>
<feature type="domain" description="Helicase ATP-binding" evidence="7">
    <location>
        <begin position="538"/>
        <end position="719"/>
    </location>
</feature>
<evidence type="ECO:0000259" key="8">
    <source>
        <dbReference type="PROSITE" id="PS51194"/>
    </source>
</evidence>
<dbReference type="EMBL" id="UYYF01004788">
    <property type="protein sequence ID" value="VDN07021.1"/>
    <property type="molecule type" value="Genomic_DNA"/>
</dbReference>
<dbReference type="GO" id="GO:0003676">
    <property type="term" value="F:nucleic acid binding"/>
    <property type="evidence" value="ECO:0007669"/>
    <property type="project" value="InterPro"/>
</dbReference>
<dbReference type="PROSITE" id="PS51194">
    <property type="entry name" value="HELICASE_CTER"/>
    <property type="match status" value="1"/>
</dbReference>